<gene>
    <name evidence="7" type="primary">tyrS</name>
    <name evidence="8" type="ORF">EMUR_00235</name>
</gene>
<dbReference type="PATRIC" id="fig|1423892.3.peg.48"/>
<feature type="binding site" evidence="7">
    <location>
        <position position="175"/>
    </location>
    <ligand>
        <name>L-tyrosine</name>
        <dbReference type="ChEBI" id="CHEBI:58315"/>
    </ligand>
</feature>
<comment type="function">
    <text evidence="7">Catalyzes the attachment of tyrosine to tRNA(Tyr) in a two-step reaction: tyrosine is first activated by ATP to form Tyr-AMP and then transferred to the acceptor end of tRNA(Tyr).</text>
</comment>
<dbReference type="InterPro" id="IPR002307">
    <property type="entry name" value="Tyr-tRNA-ligase"/>
</dbReference>
<comment type="subcellular location">
    <subcellularLocation>
        <location evidence="7">Cytoplasm</location>
    </subcellularLocation>
</comment>
<organism evidence="8 9">
    <name type="scientific">Ehrlichia muris AS145</name>
    <dbReference type="NCBI Taxonomy" id="1423892"/>
    <lineage>
        <taxon>Bacteria</taxon>
        <taxon>Pseudomonadati</taxon>
        <taxon>Pseudomonadota</taxon>
        <taxon>Alphaproteobacteria</taxon>
        <taxon>Rickettsiales</taxon>
        <taxon>Anaplasmataceae</taxon>
        <taxon>Ehrlichia</taxon>
    </lineage>
</organism>
<comment type="subunit">
    <text evidence="7">Homodimer.</text>
</comment>
<dbReference type="STRING" id="1423892.EMUR_00235"/>
<feature type="binding site" evidence="7">
    <location>
        <position position="38"/>
    </location>
    <ligand>
        <name>L-tyrosine</name>
        <dbReference type="ChEBI" id="CHEBI:58315"/>
    </ligand>
</feature>
<sequence>MKFKSQFLSVLYSRGYFNQCTNVSALDQLMAQQCIRVYIGFDCTAKSLHIGSLVQIMVLRYLQKFGHKPIVLLGDGTTKIGDPSGKDKSRVMLSANEIEENTLGICEVLKKFIVFGNGTHDALLVRNTEWLDDLNYIEFLRDIGKHFSVNNMLTFDSVRLRLEREQNLSFLEFNYMLLQSYDFVELNRRHNCLLQIGGSDQWGNIVSGVELGRKLKLPELFGLTTNLVLTSSGEKMGKTAQGAVWLDGSMYNPVDYWQYFRNVKDEDVGRFLKLFTELSLDEIKELELLQGHEINEAKKILATEATKICHGKQIAQSIANDALKVFEHNDDSGLSAFYVSKCDVELGLPIIKLLQISGMEKTSSSARRLINGRGCKINDVVLVDMNYKLSLKDFCNTYYVKLSCGKKRHLKIMLEE</sequence>
<dbReference type="PANTHER" id="PTHR11766:SF0">
    <property type="entry name" value="TYROSINE--TRNA LIGASE, MITOCHONDRIAL"/>
    <property type="match status" value="1"/>
</dbReference>
<evidence type="ECO:0000256" key="6">
    <source>
        <dbReference type="ARBA" id="ARBA00048248"/>
    </source>
</evidence>
<dbReference type="GO" id="GO:0005524">
    <property type="term" value="F:ATP binding"/>
    <property type="evidence" value="ECO:0007669"/>
    <property type="project" value="UniProtKB-UniRule"/>
</dbReference>
<dbReference type="Gene3D" id="3.10.290.10">
    <property type="entry name" value="RNA-binding S4 domain"/>
    <property type="match status" value="1"/>
</dbReference>
<comment type="catalytic activity">
    <reaction evidence="6 7">
        <text>tRNA(Tyr) + L-tyrosine + ATP = L-tyrosyl-tRNA(Tyr) + AMP + diphosphate + H(+)</text>
        <dbReference type="Rhea" id="RHEA:10220"/>
        <dbReference type="Rhea" id="RHEA-COMP:9706"/>
        <dbReference type="Rhea" id="RHEA-COMP:9707"/>
        <dbReference type="ChEBI" id="CHEBI:15378"/>
        <dbReference type="ChEBI" id="CHEBI:30616"/>
        <dbReference type="ChEBI" id="CHEBI:33019"/>
        <dbReference type="ChEBI" id="CHEBI:58315"/>
        <dbReference type="ChEBI" id="CHEBI:78442"/>
        <dbReference type="ChEBI" id="CHEBI:78536"/>
        <dbReference type="ChEBI" id="CHEBI:456215"/>
        <dbReference type="EC" id="6.1.1.1"/>
    </reaction>
</comment>
<dbReference type="GO" id="GO:0003723">
    <property type="term" value="F:RNA binding"/>
    <property type="evidence" value="ECO:0007669"/>
    <property type="project" value="InterPro"/>
</dbReference>
<dbReference type="Pfam" id="PF00579">
    <property type="entry name" value="tRNA-synt_1b"/>
    <property type="match status" value="1"/>
</dbReference>
<dbReference type="RefSeq" id="WP_024071692.1">
    <property type="nucleotide sequence ID" value="NC_023063.1"/>
</dbReference>
<evidence type="ECO:0000256" key="1">
    <source>
        <dbReference type="ARBA" id="ARBA00022598"/>
    </source>
</evidence>
<dbReference type="CDD" id="cd00805">
    <property type="entry name" value="TyrRS_core"/>
    <property type="match status" value="1"/>
</dbReference>
<dbReference type="EC" id="6.1.1.1" evidence="7"/>
<dbReference type="PRINTS" id="PR01040">
    <property type="entry name" value="TRNASYNTHTYR"/>
</dbReference>
<dbReference type="SUPFAM" id="SSF55174">
    <property type="entry name" value="Alpha-L RNA-binding motif"/>
    <property type="match status" value="1"/>
</dbReference>
<dbReference type="AlphaFoldDB" id="V9R7V4"/>
<dbReference type="Gene3D" id="3.40.50.620">
    <property type="entry name" value="HUPs"/>
    <property type="match status" value="1"/>
</dbReference>
<keyword evidence="3 7" id="KW-0067">ATP-binding</keyword>
<accession>V9R7V4</accession>
<dbReference type="HOGENOM" id="CLU_024003_0_3_5"/>
<dbReference type="EMBL" id="CP006917">
    <property type="protein sequence ID" value="AHC38906.1"/>
    <property type="molecule type" value="Genomic_DNA"/>
</dbReference>
<comment type="similarity">
    <text evidence="7">Belongs to the class-I aminoacyl-tRNA synthetase family. TyrS type 1 subfamily.</text>
</comment>
<evidence type="ECO:0000256" key="7">
    <source>
        <dbReference type="HAMAP-Rule" id="MF_02006"/>
    </source>
</evidence>
<proteinExistence type="inferred from homology"/>
<dbReference type="HAMAP" id="MF_02006">
    <property type="entry name" value="Tyr_tRNA_synth_type1"/>
    <property type="match status" value="1"/>
</dbReference>
<keyword evidence="2 7" id="KW-0547">Nucleotide-binding</keyword>
<dbReference type="PANTHER" id="PTHR11766">
    <property type="entry name" value="TYROSYL-TRNA SYNTHETASE"/>
    <property type="match status" value="1"/>
</dbReference>
<dbReference type="FunFam" id="1.10.240.10:FF:000001">
    <property type="entry name" value="Tyrosine--tRNA ligase"/>
    <property type="match status" value="1"/>
</dbReference>
<dbReference type="InterPro" id="IPR014729">
    <property type="entry name" value="Rossmann-like_a/b/a_fold"/>
</dbReference>
<keyword evidence="1 7" id="KW-0436">Ligase</keyword>
<keyword evidence="4 7" id="KW-0648">Protein biosynthesis</keyword>
<feature type="short sequence motif" description="'HIGH' region" evidence="7">
    <location>
        <begin position="43"/>
        <end position="52"/>
    </location>
</feature>
<dbReference type="InterPro" id="IPR024088">
    <property type="entry name" value="Tyr-tRNA-ligase_bac-type"/>
</dbReference>
<evidence type="ECO:0000256" key="4">
    <source>
        <dbReference type="ARBA" id="ARBA00022917"/>
    </source>
</evidence>
<dbReference type="OrthoDB" id="9804243at2"/>
<reference evidence="8 9" key="1">
    <citation type="journal article" date="2014" name="Genome Announc.">
        <title>Complete Genome Sequence of Ehrlichia muris Strain AS145T, a Model Monocytotropic Ehrlichia Strain.</title>
        <authorList>
            <person name="Thirumalapura N.R."/>
            <person name="Qin X."/>
            <person name="Kuriakose J.A."/>
            <person name="Walker D.H."/>
        </authorList>
    </citation>
    <scope>NUCLEOTIDE SEQUENCE [LARGE SCALE GENOMIC DNA]</scope>
    <source>
        <strain evidence="9">AS154</strain>
    </source>
</reference>
<dbReference type="InterPro" id="IPR002305">
    <property type="entry name" value="aa-tRNA-synth_Ic"/>
</dbReference>
<evidence type="ECO:0000256" key="3">
    <source>
        <dbReference type="ARBA" id="ARBA00022840"/>
    </source>
</evidence>
<dbReference type="InterPro" id="IPR036986">
    <property type="entry name" value="S4_RNA-bd_sf"/>
</dbReference>
<feature type="binding site" evidence="7">
    <location>
        <position position="179"/>
    </location>
    <ligand>
        <name>L-tyrosine</name>
        <dbReference type="ChEBI" id="CHEBI:58315"/>
    </ligand>
</feature>
<evidence type="ECO:0000313" key="9">
    <source>
        <dbReference type="Proteomes" id="UP000018689"/>
    </source>
</evidence>
<dbReference type="GO" id="GO:0006437">
    <property type="term" value="P:tyrosyl-tRNA aminoacylation"/>
    <property type="evidence" value="ECO:0007669"/>
    <property type="project" value="UniProtKB-UniRule"/>
</dbReference>
<dbReference type="InterPro" id="IPR024107">
    <property type="entry name" value="Tyr-tRNA-ligase_bac_1"/>
</dbReference>
<name>V9R7V4_9RICK</name>
<dbReference type="NCBIfam" id="TIGR00234">
    <property type="entry name" value="tyrS"/>
    <property type="match status" value="1"/>
</dbReference>
<evidence type="ECO:0000256" key="5">
    <source>
        <dbReference type="ARBA" id="ARBA00023146"/>
    </source>
</evidence>
<keyword evidence="7" id="KW-0963">Cytoplasm</keyword>
<dbReference type="KEGG" id="emr:EMUR_00235"/>
<dbReference type="GO" id="GO:0005829">
    <property type="term" value="C:cytosol"/>
    <property type="evidence" value="ECO:0007669"/>
    <property type="project" value="TreeGrafter"/>
</dbReference>
<feature type="short sequence motif" description="'KMSKS' region" evidence="7">
    <location>
        <begin position="235"/>
        <end position="239"/>
    </location>
</feature>
<dbReference type="Proteomes" id="UP000018689">
    <property type="component" value="Chromosome"/>
</dbReference>
<keyword evidence="9" id="KW-1185">Reference proteome</keyword>
<dbReference type="GO" id="GO:0004831">
    <property type="term" value="F:tyrosine-tRNA ligase activity"/>
    <property type="evidence" value="ECO:0007669"/>
    <property type="project" value="UniProtKB-UniRule"/>
</dbReference>
<dbReference type="SUPFAM" id="SSF52374">
    <property type="entry name" value="Nucleotidylyl transferase"/>
    <property type="match status" value="1"/>
</dbReference>
<keyword evidence="5 7" id="KW-0030">Aminoacyl-tRNA synthetase</keyword>
<evidence type="ECO:0000313" key="8">
    <source>
        <dbReference type="EMBL" id="AHC38906.1"/>
    </source>
</evidence>
<dbReference type="Gene3D" id="1.10.240.10">
    <property type="entry name" value="Tyrosyl-Transfer RNA Synthetase"/>
    <property type="match status" value="1"/>
</dbReference>
<protein>
    <recommendedName>
        <fullName evidence="7">Tyrosine--tRNA ligase</fullName>
        <ecNumber evidence="7">6.1.1.1</ecNumber>
    </recommendedName>
    <alternativeName>
        <fullName evidence="7">Tyrosyl-tRNA synthetase</fullName>
        <shortName evidence="7">TyrRS</shortName>
    </alternativeName>
</protein>
<feature type="binding site" evidence="7">
    <location>
        <position position="238"/>
    </location>
    <ligand>
        <name>ATP</name>
        <dbReference type="ChEBI" id="CHEBI:30616"/>
    </ligand>
</feature>
<evidence type="ECO:0000256" key="2">
    <source>
        <dbReference type="ARBA" id="ARBA00022741"/>
    </source>
</evidence>